<dbReference type="CDD" id="cd01392">
    <property type="entry name" value="HTH_LacI"/>
    <property type="match status" value="1"/>
</dbReference>
<evidence type="ECO:0000313" key="6">
    <source>
        <dbReference type="EMBL" id="OXS78301.1"/>
    </source>
</evidence>
<keyword evidence="3" id="KW-0238">DNA-binding</keyword>
<dbReference type="SUPFAM" id="SSF47413">
    <property type="entry name" value="lambda repressor-like DNA-binding domains"/>
    <property type="match status" value="1"/>
</dbReference>
<dbReference type="Gene3D" id="3.40.50.2300">
    <property type="match status" value="2"/>
</dbReference>
<dbReference type="InterPro" id="IPR046335">
    <property type="entry name" value="LacI/GalR-like_sensor"/>
</dbReference>
<dbReference type="PROSITE" id="PS50932">
    <property type="entry name" value="HTH_LACI_2"/>
    <property type="match status" value="1"/>
</dbReference>
<dbReference type="InterPro" id="IPR000843">
    <property type="entry name" value="HTH_LacI"/>
</dbReference>
<organism evidence="7 8">
    <name type="scientific">Domibacillus enclensis</name>
    <dbReference type="NCBI Taxonomy" id="1017273"/>
    <lineage>
        <taxon>Bacteria</taxon>
        <taxon>Bacillati</taxon>
        <taxon>Bacillota</taxon>
        <taxon>Bacilli</taxon>
        <taxon>Bacillales</taxon>
        <taxon>Bacillaceae</taxon>
        <taxon>Domibacillus</taxon>
    </lineage>
</organism>
<protein>
    <submittedName>
        <fullName evidence="6">LacI family transcriptional regulator</fullName>
    </submittedName>
    <submittedName>
        <fullName evidence="7">Transcriptional regulator, LacI family</fullName>
    </submittedName>
</protein>
<feature type="domain" description="HTH lacI-type" evidence="5">
    <location>
        <begin position="1"/>
        <end position="55"/>
    </location>
</feature>
<evidence type="ECO:0000256" key="1">
    <source>
        <dbReference type="ARBA" id="ARBA00022491"/>
    </source>
</evidence>
<evidence type="ECO:0000259" key="5">
    <source>
        <dbReference type="PROSITE" id="PS50932"/>
    </source>
</evidence>
<dbReference type="GO" id="GO:0000976">
    <property type="term" value="F:transcription cis-regulatory region binding"/>
    <property type="evidence" value="ECO:0007669"/>
    <property type="project" value="TreeGrafter"/>
</dbReference>
<proteinExistence type="predicted"/>
<dbReference type="Proteomes" id="UP000186385">
    <property type="component" value="Unassembled WGS sequence"/>
</dbReference>
<evidence type="ECO:0000313" key="9">
    <source>
        <dbReference type="Proteomes" id="UP000215545"/>
    </source>
</evidence>
<dbReference type="AlphaFoldDB" id="A0A1N6TJY7"/>
<dbReference type="STRING" id="1017273.SAMN05443094_1038"/>
<dbReference type="PROSITE" id="PS00356">
    <property type="entry name" value="HTH_LACI_1"/>
    <property type="match status" value="1"/>
</dbReference>
<reference evidence="7 8" key="1">
    <citation type="submission" date="2017-01" db="EMBL/GenBank/DDBJ databases">
        <authorList>
            <person name="Mah S.A."/>
            <person name="Swanson W.J."/>
            <person name="Moy G.W."/>
            <person name="Vacquier V.D."/>
        </authorList>
    </citation>
    <scope>NUCLEOTIDE SEQUENCE [LARGE SCALE GENOMIC DNA]</scope>
    <source>
        <strain evidence="7 8">NIO-1016</strain>
    </source>
</reference>
<dbReference type="PANTHER" id="PTHR30146">
    <property type="entry name" value="LACI-RELATED TRANSCRIPTIONAL REPRESSOR"/>
    <property type="match status" value="1"/>
</dbReference>
<dbReference type="EMBL" id="FTLX01000003">
    <property type="protein sequence ID" value="SIQ53712.1"/>
    <property type="molecule type" value="Genomic_DNA"/>
</dbReference>
<dbReference type="OrthoDB" id="9796186at2"/>
<dbReference type="InterPro" id="IPR028082">
    <property type="entry name" value="Peripla_BP_I"/>
</dbReference>
<dbReference type="SUPFAM" id="SSF53822">
    <property type="entry name" value="Periplasmic binding protein-like I"/>
    <property type="match status" value="1"/>
</dbReference>
<dbReference type="GO" id="GO:0003700">
    <property type="term" value="F:DNA-binding transcription factor activity"/>
    <property type="evidence" value="ECO:0007669"/>
    <property type="project" value="TreeGrafter"/>
</dbReference>
<keyword evidence="2" id="KW-0805">Transcription regulation</keyword>
<keyword evidence="1" id="KW-0678">Repressor</keyword>
<keyword evidence="9" id="KW-1185">Reference proteome</keyword>
<dbReference type="Proteomes" id="UP000215545">
    <property type="component" value="Unassembled WGS sequence"/>
</dbReference>
<dbReference type="InterPro" id="IPR010982">
    <property type="entry name" value="Lambda_DNA-bd_dom_sf"/>
</dbReference>
<dbReference type="EMBL" id="MWSK01000003">
    <property type="protein sequence ID" value="OXS78301.1"/>
    <property type="molecule type" value="Genomic_DNA"/>
</dbReference>
<accession>A0A1N6TJY7</accession>
<evidence type="ECO:0000313" key="7">
    <source>
        <dbReference type="EMBL" id="SIQ53712.1"/>
    </source>
</evidence>
<keyword evidence="4" id="KW-0804">Transcription</keyword>
<dbReference type="RefSeq" id="WP_045851653.1">
    <property type="nucleotide sequence ID" value="NZ_FTLX01000003.1"/>
</dbReference>
<dbReference type="Pfam" id="PF00356">
    <property type="entry name" value="LacI"/>
    <property type="match status" value="1"/>
</dbReference>
<dbReference type="PANTHER" id="PTHR30146:SF151">
    <property type="entry name" value="HTH-TYPE TRANSCRIPTIONAL REPRESSOR CYTR"/>
    <property type="match status" value="1"/>
</dbReference>
<gene>
    <name evidence="6" type="ORF">B1B05_06700</name>
    <name evidence="7" type="ORF">SAMN05443094_1038</name>
</gene>
<reference evidence="6" key="3">
    <citation type="submission" date="2017-03" db="EMBL/GenBank/DDBJ databases">
        <authorList>
            <person name="Dastager S.G."/>
            <person name="Neurgaonkar P.S."/>
            <person name="Dharne M.S."/>
        </authorList>
    </citation>
    <scope>NUCLEOTIDE SEQUENCE</scope>
    <source>
        <strain evidence="6">DSM 25145</strain>
    </source>
</reference>
<name>A0A1N6TJY7_9BACI</name>
<evidence type="ECO:0000256" key="2">
    <source>
        <dbReference type="ARBA" id="ARBA00023015"/>
    </source>
</evidence>
<evidence type="ECO:0000256" key="3">
    <source>
        <dbReference type="ARBA" id="ARBA00023125"/>
    </source>
</evidence>
<reference evidence="9" key="2">
    <citation type="submission" date="2017-03" db="EMBL/GenBank/DDBJ databases">
        <title>Bacillus sp. V-88(T) DSM27956, whole genome shotgun sequencing project.</title>
        <authorList>
            <person name="Dastager S.G."/>
            <person name="Neurgaonkar P.S."/>
            <person name="Dharne M.S."/>
        </authorList>
    </citation>
    <scope>NUCLEOTIDE SEQUENCE [LARGE SCALE GENOMIC DNA]</scope>
    <source>
        <strain evidence="9">DSM 25145</strain>
    </source>
</reference>
<dbReference type="CDD" id="cd06284">
    <property type="entry name" value="PBP1_LacI-like"/>
    <property type="match status" value="1"/>
</dbReference>
<sequence>MKMSDVAKKASVSPATVSRVLRQPDLVNKKTREKVLRVIEELNYKPHMIASQFRTQETKTILVIVPDITRPFFSEVLRGIEHTAVKNGYQVILGDTENNIEREKEYVELMYKKQADGVLLLTARMDSKSLKQLADSFPMVLACEYVDELDIPTVSIDNISGARKLTDHLINTGHKKIAYISGPMNVILSRDRLRGFQQAMAQYDLPVDPSYIQEGDYEIESGYNQMVKLLALEDPPTAVFVFNDEMALGTIKAVQDHGLKVPEDIAVVGFDNLKMATIFSPQMTTIDQPKYEIGQRATDMLLTLMKGGSLKKKKIVMKDELIIRESCGFLQKNAMIKPLN</sequence>
<evidence type="ECO:0000313" key="8">
    <source>
        <dbReference type="Proteomes" id="UP000186385"/>
    </source>
</evidence>
<dbReference type="SMART" id="SM00354">
    <property type="entry name" value="HTH_LACI"/>
    <property type="match status" value="1"/>
</dbReference>
<dbReference type="Pfam" id="PF13377">
    <property type="entry name" value="Peripla_BP_3"/>
    <property type="match status" value="1"/>
</dbReference>
<dbReference type="Gene3D" id="1.10.260.40">
    <property type="entry name" value="lambda repressor-like DNA-binding domains"/>
    <property type="match status" value="1"/>
</dbReference>
<evidence type="ECO:0000256" key="4">
    <source>
        <dbReference type="ARBA" id="ARBA00023163"/>
    </source>
</evidence>